<dbReference type="Proteomes" id="UP000246077">
    <property type="component" value="Unassembled WGS sequence"/>
</dbReference>
<dbReference type="EMBL" id="QGLF01000004">
    <property type="protein sequence ID" value="PWR19893.1"/>
    <property type="molecule type" value="Genomic_DNA"/>
</dbReference>
<reference evidence="2" key="1">
    <citation type="submission" date="2018-05" db="EMBL/GenBank/DDBJ databases">
        <title>Zavarzinia sp. HR-AS.</title>
        <authorList>
            <person name="Lee Y."/>
            <person name="Jeon C.O."/>
        </authorList>
    </citation>
    <scope>NUCLEOTIDE SEQUENCE [LARGE SCALE GENOMIC DNA]</scope>
    <source>
        <strain evidence="2">DSM 1231</strain>
    </source>
</reference>
<dbReference type="AlphaFoldDB" id="A0A317E3B9"/>
<dbReference type="OrthoDB" id="1060501at2"/>
<organism evidence="1 2">
    <name type="scientific">Zavarzinia compransoris</name>
    <dbReference type="NCBI Taxonomy" id="1264899"/>
    <lineage>
        <taxon>Bacteria</taxon>
        <taxon>Pseudomonadati</taxon>
        <taxon>Pseudomonadota</taxon>
        <taxon>Alphaproteobacteria</taxon>
        <taxon>Rhodospirillales</taxon>
        <taxon>Zavarziniaceae</taxon>
        <taxon>Zavarzinia</taxon>
    </lineage>
</organism>
<accession>A0A317E3B9</accession>
<sequence>MSIDHQAENEKLRQLAARTTEAASAALDWFQGNPDKLRQDEAALRRDFRRFVTASRKLETAATRPMCASVFGPSQAGKSYLISVLARKETEPLMAVFDGRVVDFVAEINPEGSQEATGVVTRFTMKGRPTPAGKPVALRLLSQTDLVKIIGNTYYSDFNLEEEEPPTPQKLGEVFAGLEGRAASQPLDTLTADDVYDLQEYFEKYFKPQAGIRALSATYWARAADLAPRLPLAERAALFGAIWNFIPKLTALYLRLAQGLEKLGFAGEAWAGIEALLPRDKSIIDVRALGQLGQDGIAADPLTLVTRDGRQAQLARAEVTALIAELTIVMRDQPWSFFDHTDLLDFPGARSRENFPDPRRFLDQAGSLGSVYLRGKVAYLFERYCAERELTSMLLCIGPSNQEVRTLPAMVKDWIDATHGETPEERERQENALFLVLTKFDMEFEEKAGQAATTEGRWTARLNASLLDFFGKAHDWPRAWTPSRAFDNSFWLRNPNFVAKHILDYDEAGKEAGIRASEAGRIAKAKADFLSNEAAQRHFRDPEKAWDEAFRLNDGGISYLAASLAPVCNPAIKRRQIEEQLRSLRRAMAERLARYYVSGDLSVELERRRAAARNAGRRLVACAGDQKFGDLLRALHVQPDALIDLYYRVEGHEPAEPAPGKAADGGPALGRRPDAQSMMDALFGDGPAPAAAADEPLPVRARDQAERFADAALEYWAEQIHALAGNGPLRDAIGLDAQSASTLVEELGIGARRLDIAAAIADQVRRLSAYRAKLGEAVAKPVTAAETAINTYVNRLGFDRRPVTARPVNRATARPIFQPTPPAGNYPKLAEEPAAYDQAFYVDWITGFLAFAEENVSFKDGEAVDVEANARLGGIIQALN</sequence>
<gene>
    <name evidence="1" type="ORF">DKG75_15685</name>
</gene>
<evidence type="ECO:0000313" key="2">
    <source>
        <dbReference type="Proteomes" id="UP000246077"/>
    </source>
</evidence>
<name>A0A317E3B9_9PROT</name>
<dbReference type="InterPro" id="IPR017030">
    <property type="entry name" value="Vir_effector_SfrC"/>
</dbReference>
<comment type="caution">
    <text evidence="1">The sequence shown here is derived from an EMBL/GenBank/DDBJ whole genome shotgun (WGS) entry which is preliminary data.</text>
</comment>
<evidence type="ECO:0008006" key="3">
    <source>
        <dbReference type="Google" id="ProtNLM"/>
    </source>
</evidence>
<evidence type="ECO:0000313" key="1">
    <source>
        <dbReference type="EMBL" id="PWR19893.1"/>
    </source>
</evidence>
<keyword evidence="2" id="KW-1185">Reference proteome</keyword>
<dbReference type="Pfam" id="PF10139">
    <property type="entry name" value="Virul_Fac"/>
    <property type="match status" value="1"/>
</dbReference>
<proteinExistence type="predicted"/>
<protein>
    <recommendedName>
        <fullName evidence="3">Virulence factor</fullName>
    </recommendedName>
</protein>
<dbReference type="RefSeq" id="WP_109922071.1">
    <property type="nucleotide sequence ID" value="NZ_QGLF01000004.1"/>
</dbReference>
<dbReference type="PIRSF" id="PIRSF034586">
    <property type="entry name" value="Vir_effector_SfrC"/>
    <property type="match status" value="1"/>
</dbReference>